<dbReference type="GO" id="GO:0003885">
    <property type="term" value="F:D-arabinono-1,4-lactone oxidase activity"/>
    <property type="evidence" value="ECO:0007669"/>
    <property type="project" value="InterPro"/>
</dbReference>
<dbReference type="Proteomes" id="UP000012073">
    <property type="component" value="Unassembled WGS sequence"/>
</dbReference>
<dbReference type="KEGG" id="ccp:CHC_T00000692001"/>
<evidence type="ECO:0000256" key="1">
    <source>
        <dbReference type="ARBA" id="ARBA00023002"/>
    </source>
</evidence>
<dbReference type="InterPro" id="IPR016167">
    <property type="entry name" value="FAD-bd_PCMH_sub1"/>
</dbReference>
<proteinExistence type="predicted"/>
<dbReference type="GO" id="GO:0080049">
    <property type="term" value="F:L-gulono-1,4-lactone dehydrogenase activity"/>
    <property type="evidence" value="ECO:0007669"/>
    <property type="project" value="EnsemblPlants"/>
</dbReference>
<reference evidence="4" key="1">
    <citation type="journal article" date="2013" name="Proc. Natl. Acad. Sci. U.S.A.">
        <title>Genome structure and metabolic features in the red seaweed Chondrus crispus shed light on evolution of the Archaeplastida.</title>
        <authorList>
            <person name="Collen J."/>
            <person name="Porcel B."/>
            <person name="Carre W."/>
            <person name="Ball S.G."/>
            <person name="Chaparro C."/>
            <person name="Tonon T."/>
            <person name="Barbeyron T."/>
            <person name="Michel G."/>
            <person name="Noel B."/>
            <person name="Valentin K."/>
            <person name="Elias M."/>
            <person name="Artiguenave F."/>
            <person name="Arun A."/>
            <person name="Aury J.M."/>
            <person name="Barbosa-Neto J.F."/>
            <person name="Bothwell J.H."/>
            <person name="Bouget F.Y."/>
            <person name="Brillet L."/>
            <person name="Cabello-Hurtado F."/>
            <person name="Capella-Gutierrez S."/>
            <person name="Charrier B."/>
            <person name="Cladiere L."/>
            <person name="Cock J.M."/>
            <person name="Coelho S.M."/>
            <person name="Colleoni C."/>
            <person name="Czjzek M."/>
            <person name="Da Silva C."/>
            <person name="Delage L."/>
            <person name="Denoeud F."/>
            <person name="Deschamps P."/>
            <person name="Dittami S.M."/>
            <person name="Gabaldon T."/>
            <person name="Gachon C.M."/>
            <person name="Groisillier A."/>
            <person name="Herve C."/>
            <person name="Jabbari K."/>
            <person name="Katinka M."/>
            <person name="Kloareg B."/>
            <person name="Kowalczyk N."/>
            <person name="Labadie K."/>
            <person name="Leblanc C."/>
            <person name="Lopez P.J."/>
            <person name="McLachlan D.H."/>
            <person name="Meslet-Cladiere L."/>
            <person name="Moustafa A."/>
            <person name="Nehr Z."/>
            <person name="Nyvall Collen P."/>
            <person name="Panaud O."/>
            <person name="Partensky F."/>
            <person name="Poulain J."/>
            <person name="Rensing S.A."/>
            <person name="Rousvoal S."/>
            <person name="Samson G."/>
            <person name="Symeonidi A."/>
            <person name="Weissenbach J."/>
            <person name="Zambounis A."/>
            <person name="Wincker P."/>
            <person name="Boyen C."/>
        </authorList>
    </citation>
    <scope>NUCLEOTIDE SEQUENCE [LARGE SCALE GENOMIC DNA]</scope>
    <source>
        <strain evidence="4">cv. Stackhouse</strain>
    </source>
</reference>
<dbReference type="InterPro" id="IPR016169">
    <property type="entry name" value="FAD-bd_PCMH_sub2"/>
</dbReference>
<evidence type="ECO:0000313" key="3">
    <source>
        <dbReference type="EMBL" id="CDF40225.1"/>
    </source>
</evidence>
<dbReference type="InterPro" id="IPR007173">
    <property type="entry name" value="ALO_C"/>
</dbReference>
<dbReference type="Gramene" id="CDF40225">
    <property type="protein sequence ID" value="CDF40225"/>
    <property type="gene ID" value="CHC_T00000692001"/>
</dbReference>
<dbReference type="Pfam" id="PF01565">
    <property type="entry name" value="FAD_binding_4"/>
    <property type="match status" value="1"/>
</dbReference>
<dbReference type="InterPro" id="IPR006094">
    <property type="entry name" value="Oxid_FAD_bind_N"/>
</dbReference>
<accession>R7QS65</accession>
<dbReference type="InterPro" id="IPR036318">
    <property type="entry name" value="FAD-bd_PCMH-like_sf"/>
</dbReference>
<gene>
    <name evidence="3" type="ORF">CHC_T00000692001</name>
</gene>
<evidence type="ECO:0000259" key="2">
    <source>
        <dbReference type="PROSITE" id="PS51387"/>
    </source>
</evidence>
<dbReference type="PANTHER" id="PTHR43762:SF1">
    <property type="entry name" value="D-ARABINONO-1,4-LACTONE OXIDASE"/>
    <property type="match status" value="1"/>
</dbReference>
<dbReference type="SUPFAM" id="SSF56176">
    <property type="entry name" value="FAD-binding/transporter-associated domain-like"/>
    <property type="match status" value="1"/>
</dbReference>
<feature type="domain" description="FAD-binding PCMH-type" evidence="2">
    <location>
        <begin position="108"/>
        <end position="279"/>
    </location>
</feature>
<dbReference type="Pfam" id="PF04030">
    <property type="entry name" value="ALO"/>
    <property type="match status" value="1"/>
</dbReference>
<evidence type="ECO:0000313" key="4">
    <source>
        <dbReference type="Proteomes" id="UP000012073"/>
    </source>
</evidence>
<dbReference type="STRING" id="2769.R7QS65"/>
<name>R7QS65_CHOCR</name>
<dbReference type="GO" id="GO:0016633">
    <property type="term" value="F:galactonolactone dehydrogenase activity"/>
    <property type="evidence" value="ECO:0007669"/>
    <property type="project" value="EnsemblPlants"/>
</dbReference>
<dbReference type="PROSITE" id="PS51387">
    <property type="entry name" value="FAD_PCMH"/>
    <property type="match status" value="1"/>
</dbReference>
<dbReference type="PANTHER" id="PTHR43762">
    <property type="entry name" value="L-GULONOLACTONE OXIDASE"/>
    <property type="match status" value="1"/>
</dbReference>
<dbReference type="GO" id="GO:0005739">
    <property type="term" value="C:mitochondrion"/>
    <property type="evidence" value="ECO:0007669"/>
    <property type="project" value="EnsemblPlants"/>
</dbReference>
<keyword evidence="1" id="KW-0560">Oxidoreductase</keyword>
<dbReference type="NCBIfam" id="TIGR01676">
    <property type="entry name" value="GLDHase"/>
    <property type="match status" value="1"/>
</dbReference>
<dbReference type="InterPro" id="IPR016166">
    <property type="entry name" value="FAD-bd_PCMH"/>
</dbReference>
<dbReference type="AlphaFoldDB" id="R7QS65"/>
<protein>
    <recommendedName>
        <fullName evidence="2">FAD-binding PCMH-type domain-containing protein</fullName>
    </recommendedName>
</protein>
<organism evidence="3 4">
    <name type="scientific">Chondrus crispus</name>
    <name type="common">Carrageen Irish moss</name>
    <name type="synonym">Polymorpha crispa</name>
    <dbReference type="NCBI Taxonomy" id="2769"/>
    <lineage>
        <taxon>Eukaryota</taxon>
        <taxon>Rhodophyta</taxon>
        <taxon>Florideophyceae</taxon>
        <taxon>Rhodymeniophycidae</taxon>
        <taxon>Gigartinales</taxon>
        <taxon>Gigartinaceae</taxon>
        <taxon>Chondrus</taxon>
    </lineage>
</organism>
<dbReference type="PhylomeDB" id="R7QS65"/>
<dbReference type="OrthoDB" id="610608at2759"/>
<dbReference type="GeneID" id="17318237"/>
<dbReference type="GO" id="GO:0016020">
    <property type="term" value="C:membrane"/>
    <property type="evidence" value="ECO:0007669"/>
    <property type="project" value="InterPro"/>
</dbReference>
<dbReference type="Gene3D" id="3.30.43.10">
    <property type="entry name" value="Uridine Diphospho-n-acetylenolpyruvylglucosamine Reductase, domain 2"/>
    <property type="match status" value="1"/>
</dbReference>
<keyword evidence="4" id="KW-1185">Reference proteome</keyword>
<dbReference type="GO" id="GO:0071949">
    <property type="term" value="F:FAD binding"/>
    <property type="evidence" value="ECO:0007669"/>
    <property type="project" value="InterPro"/>
</dbReference>
<dbReference type="EMBL" id="HG002144">
    <property type="protein sequence ID" value="CDF40225.1"/>
    <property type="molecule type" value="Genomic_DNA"/>
</dbReference>
<dbReference type="OMA" id="KQWANEW"/>
<sequence>MQSSFRLSRHVLPRVRDFRQMHNVNIRNTTIRALSASIAVRRDRAIKCTGDTTGKNANFRNALAHIMCATGAVAVGMHLAEYEGEWRPPDTPEDDTELHEVINWSGTHTVETRRYYQPETMEELRALVKNAHIRRRKLRPVGSALSPNGLALEKGGMVNLVLLDKILEIDKEKKQVKVQAGARVNQVVDALRPHGLTLQNFASITEQQIGGFTQVGAHGSGAKIPPVDEQVIGLKVITPAAGELELSIDDDDPSLFQLARTALGMIGIVAEVTLQCVPAHKLIEETYVTTRAEVQTQHKSLMAKNRHLRYMWIPHTKYVVVVTCNPYKGARSDVFLRYSKYNDSERLAAPRKLLRSHPDCNLTDVQIVELGFTSLRDELLALDPLNVEWVKKVNLAEAEFWKRSEGTRVDWSDRILQFDCGGQQWVSEVAFPAPSNDAKNSDVQFVQDLLELIEKEGIPAPAPIEQRWSAPSHSPMSPAGEKPPKELADIYSWVGIIMYLPDASLGNETRERITGAFKEYKSLCEERLWKNASAVEHWAKVELPDTEEGKTRLRTRTFHKYPTEAFKAICAIFDPHGILRNELMDTILGIETPSQAPMSEPTHVS</sequence>
<dbReference type="InterPro" id="IPR010029">
    <property type="entry name" value="GL_DH"/>
</dbReference>
<dbReference type="InterPro" id="IPR010031">
    <property type="entry name" value="FAD_lactone_oxidase-like"/>
</dbReference>
<dbReference type="Gene3D" id="3.30.465.10">
    <property type="match status" value="1"/>
</dbReference>
<dbReference type="GO" id="GO:0019853">
    <property type="term" value="P:L-ascorbic acid biosynthetic process"/>
    <property type="evidence" value="ECO:0007669"/>
    <property type="project" value="EnsemblPlants"/>
</dbReference>
<dbReference type="RefSeq" id="XP_005710519.1">
    <property type="nucleotide sequence ID" value="XM_005710462.1"/>
</dbReference>